<dbReference type="STRING" id="1442369.A0A0D2GRT3"/>
<dbReference type="Proteomes" id="UP000053617">
    <property type="component" value="Unassembled WGS sequence"/>
</dbReference>
<proteinExistence type="inferred from homology"/>
<dbReference type="GeneID" id="25298125"/>
<protein>
    <recommendedName>
        <fullName evidence="9">Probable beta-glucosidase M</fullName>
        <ecNumber evidence="4">3.2.1.21</ecNumber>
    </recommendedName>
    <alternativeName>
        <fullName evidence="10">Beta-D-glucoside glucohydrolase M</fullName>
    </alternativeName>
    <alternativeName>
        <fullName evidence="11">Cellobiase M</fullName>
    </alternativeName>
    <alternativeName>
        <fullName evidence="12">Gentiobiase M</fullName>
    </alternativeName>
</protein>
<keyword evidence="15" id="KW-1185">Reference proteome</keyword>
<keyword evidence="8" id="KW-0326">Glycosidase</keyword>
<dbReference type="PRINTS" id="PR00133">
    <property type="entry name" value="GLHYDRLASE3"/>
</dbReference>
<evidence type="ECO:0000313" key="15">
    <source>
        <dbReference type="Proteomes" id="UP000053617"/>
    </source>
</evidence>
<feature type="signal peptide" evidence="13">
    <location>
        <begin position="1"/>
        <end position="17"/>
    </location>
</feature>
<dbReference type="GO" id="GO:0008422">
    <property type="term" value="F:beta-glucosidase activity"/>
    <property type="evidence" value="ECO:0007669"/>
    <property type="project" value="UniProtKB-EC"/>
</dbReference>
<sequence>MQRSLFSKLLLASLAHGDDSITDAYFYRQSPWVDAPVAVGTGDWTNAFDRARALVSELTVEEKVNLTGGVQARNGCSGNIPAIERLWFPGMCLTDNGQGVRVTDFGSGFASGIHVGARWNKELAYQRGLAMGSGFHKKGVNVMLGPWLVP</sequence>
<organism evidence="14 15">
    <name type="scientific">Rhinocladiella mackenziei CBS 650.93</name>
    <dbReference type="NCBI Taxonomy" id="1442369"/>
    <lineage>
        <taxon>Eukaryota</taxon>
        <taxon>Fungi</taxon>
        <taxon>Dikarya</taxon>
        <taxon>Ascomycota</taxon>
        <taxon>Pezizomycotina</taxon>
        <taxon>Eurotiomycetes</taxon>
        <taxon>Chaetothyriomycetidae</taxon>
        <taxon>Chaetothyriales</taxon>
        <taxon>Herpotrichiellaceae</taxon>
        <taxon>Rhinocladiella</taxon>
    </lineage>
</organism>
<evidence type="ECO:0000256" key="12">
    <source>
        <dbReference type="ARBA" id="ARBA00041805"/>
    </source>
</evidence>
<gene>
    <name evidence="14" type="ORF">Z518_10054</name>
</gene>
<keyword evidence="7" id="KW-0325">Glycoprotein</keyword>
<evidence type="ECO:0000256" key="6">
    <source>
        <dbReference type="ARBA" id="ARBA00022801"/>
    </source>
</evidence>
<dbReference type="VEuPathDB" id="FungiDB:Z518_10054"/>
<comment type="catalytic activity">
    <reaction evidence="1">
        <text>Hydrolysis of terminal, non-reducing beta-D-glucosyl residues with release of beta-D-glucose.</text>
        <dbReference type="EC" id="3.2.1.21"/>
    </reaction>
</comment>
<dbReference type="RefSeq" id="XP_013268124.1">
    <property type="nucleotide sequence ID" value="XM_013412670.1"/>
</dbReference>
<evidence type="ECO:0000256" key="9">
    <source>
        <dbReference type="ARBA" id="ARBA00039571"/>
    </source>
</evidence>
<dbReference type="SUPFAM" id="SSF51445">
    <property type="entry name" value="(Trans)glycosidases"/>
    <property type="match status" value="1"/>
</dbReference>
<dbReference type="PANTHER" id="PTHR42715:SF5">
    <property type="entry name" value="BETA-GLUCOSIDASE M-RELATED"/>
    <property type="match status" value="1"/>
</dbReference>
<reference evidence="14 15" key="1">
    <citation type="submission" date="2015-01" db="EMBL/GenBank/DDBJ databases">
        <title>The Genome Sequence of Rhinocladiella mackenzie CBS 650.93.</title>
        <authorList>
            <consortium name="The Broad Institute Genomics Platform"/>
            <person name="Cuomo C."/>
            <person name="de Hoog S."/>
            <person name="Gorbushina A."/>
            <person name="Stielow B."/>
            <person name="Teixiera M."/>
            <person name="Abouelleil A."/>
            <person name="Chapman S.B."/>
            <person name="Priest M."/>
            <person name="Young S.K."/>
            <person name="Wortman J."/>
            <person name="Nusbaum C."/>
            <person name="Birren B."/>
        </authorList>
    </citation>
    <scope>NUCLEOTIDE SEQUENCE [LARGE SCALE GENOMIC DNA]</scope>
    <source>
        <strain evidence="14 15">CBS 650.93</strain>
    </source>
</reference>
<keyword evidence="6" id="KW-0378">Hydrolase</keyword>
<evidence type="ECO:0000256" key="5">
    <source>
        <dbReference type="ARBA" id="ARBA00022729"/>
    </source>
</evidence>
<evidence type="ECO:0000256" key="11">
    <source>
        <dbReference type="ARBA" id="ARBA00041589"/>
    </source>
</evidence>
<evidence type="ECO:0000256" key="13">
    <source>
        <dbReference type="SAM" id="SignalP"/>
    </source>
</evidence>
<dbReference type="EMBL" id="KN847482">
    <property type="protein sequence ID" value="KIX00988.1"/>
    <property type="molecule type" value="Genomic_DNA"/>
</dbReference>
<evidence type="ECO:0000256" key="8">
    <source>
        <dbReference type="ARBA" id="ARBA00023295"/>
    </source>
</evidence>
<dbReference type="GO" id="GO:0009251">
    <property type="term" value="P:glucan catabolic process"/>
    <property type="evidence" value="ECO:0007669"/>
    <property type="project" value="TreeGrafter"/>
</dbReference>
<dbReference type="EC" id="3.2.1.21" evidence="4"/>
<dbReference type="OrthoDB" id="416222at2759"/>
<keyword evidence="5 13" id="KW-0732">Signal</keyword>
<evidence type="ECO:0000256" key="3">
    <source>
        <dbReference type="ARBA" id="ARBA00005336"/>
    </source>
</evidence>
<feature type="chain" id="PRO_5002242803" description="Probable beta-glucosidase M" evidence="13">
    <location>
        <begin position="18"/>
        <end position="150"/>
    </location>
</feature>
<dbReference type="InterPro" id="IPR017853">
    <property type="entry name" value="GH"/>
</dbReference>
<dbReference type="PANTHER" id="PTHR42715">
    <property type="entry name" value="BETA-GLUCOSIDASE"/>
    <property type="match status" value="1"/>
</dbReference>
<evidence type="ECO:0000256" key="10">
    <source>
        <dbReference type="ARBA" id="ARBA00041282"/>
    </source>
</evidence>
<dbReference type="HOGENOM" id="CLU_004542_6_4_1"/>
<name>A0A0D2GRT3_9EURO</name>
<dbReference type="AlphaFoldDB" id="A0A0D2GRT3"/>
<comment type="pathway">
    <text evidence="2">Glycan metabolism; cellulose degradation.</text>
</comment>
<evidence type="ECO:0000256" key="4">
    <source>
        <dbReference type="ARBA" id="ARBA00012744"/>
    </source>
</evidence>
<dbReference type="InterPro" id="IPR036962">
    <property type="entry name" value="Glyco_hydro_3_N_sf"/>
</dbReference>
<dbReference type="InterPro" id="IPR001764">
    <property type="entry name" value="Glyco_hydro_3_N"/>
</dbReference>
<evidence type="ECO:0000313" key="14">
    <source>
        <dbReference type="EMBL" id="KIX00988.1"/>
    </source>
</evidence>
<dbReference type="Gene3D" id="3.20.20.300">
    <property type="entry name" value="Glycoside hydrolase, family 3, N-terminal domain"/>
    <property type="match status" value="1"/>
</dbReference>
<evidence type="ECO:0000256" key="7">
    <source>
        <dbReference type="ARBA" id="ARBA00023180"/>
    </source>
</evidence>
<accession>A0A0D2GRT3</accession>
<evidence type="ECO:0000256" key="2">
    <source>
        <dbReference type="ARBA" id="ARBA00004987"/>
    </source>
</evidence>
<dbReference type="InterPro" id="IPR050288">
    <property type="entry name" value="Cellulose_deg_GH3"/>
</dbReference>
<evidence type="ECO:0000256" key="1">
    <source>
        <dbReference type="ARBA" id="ARBA00000448"/>
    </source>
</evidence>
<comment type="similarity">
    <text evidence="3">Belongs to the glycosyl hydrolase 3 family.</text>
</comment>